<dbReference type="SUPFAM" id="SSF55136">
    <property type="entry name" value="Probable bacterial effector-binding domain"/>
    <property type="match status" value="1"/>
</dbReference>
<dbReference type="GO" id="GO:0003700">
    <property type="term" value="F:DNA-binding transcription factor activity"/>
    <property type="evidence" value="ECO:0007669"/>
    <property type="project" value="InterPro"/>
</dbReference>
<dbReference type="InterPro" id="IPR009057">
    <property type="entry name" value="Homeodomain-like_sf"/>
</dbReference>
<dbReference type="GO" id="GO:0043565">
    <property type="term" value="F:sequence-specific DNA binding"/>
    <property type="evidence" value="ECO:0007669"/>
    <property type="project" value="InterPro"/>
</dbReference>
<dbReference type="InterPro" id="IPR029442">
    <property type="entry name" value="GyrI-like"/>
</dbReference>
<dbReference type="EMBL" id="FMZH01000012">
    <property type="protein sequence ID" value="SDE13468.1"/>
    <property type="molecule type" value="Genomic_DNA"/>
</dbReference>
<keyword evidence="1" id="KW-0805">Transcription regulation</keyword>
<proteinExistence type="predicted"/>
<dbReference type="PROSITE" id="PS01124">
    <property type="entry name" value="HTH_ARAC_FAMILY_2"/>
    <property type="match status" value="1"/>
</dbReference>
<dbReference type="STRING" id="390242.SAMN04488024_11270"/>
<keyword evidence="6" id="KW-1185">Reference proteome</keyword>
<evidence type="ECO:0000256" key="1">
    <source>
        <dbReference type="ARBA" id="ARBA00023015"/>
    </source>
</evidence>
<dbReference type="SMART" id="SM00871">
    <property type="entry name" value="AraC_E_bind"/>
    <property type="match status" value="1"/>
</dbReference>
<feature type="domain" description="HTH araC/xylS-type" evidence="4">
    <location>
        <begin position="13"/>
        <end position="111"/>
    </location>
</feature>
<dbReference type="Proteomes" id="UP000199455">
    <property type="component" value="Unassembled WGS sequence"/>
</dbReference>
<dbReference type="SMART" id="SM00342">
    <property type="entry name" value="HTH_ARAC"/>
    <property type="match status" value="1"/>
</dbReference>
<dbReference type="RefSeq" id="WP_244154724.1">
    <property type="nucleotide sequence ID" value="NZ_FMZH01000012.1"/>
</dbReference>
<dbReference type="InterPro" id="IPR050908">
    <property type="entry name" value="SmbC-like"/>
</dbReference>
<dbReference type="PANTHER" id="PTHR40055:SF1">
    <property type="entry name" value="TRANSCRIPTIONAL REGULATOR YGIV-RELATED"/>
    <property type="match status" value="1"/>
</dbReference>
<dbReference type="Gene3D" id="1.10.10.60">
    <property type="entry name" value="Homeodomain-like"/>
    <property type="match status" value="2"/>
</dbReference>
<dbReference type="PRINTS" id="PR00032">
    <property type="entry name" value="HTHARAC"/>
</dbReference>
<dbReference type="InterPro" id="IPR020449">
    <property type="entry name" value="Tscrpt_reg_AraC-type_HTH"/>
</dbReference>
<reference evidence="6" key="1">
    <citation type="submission" date="2016-10" db="EMBL/GenBank/DDBJ databases">
        <authorList>
            <person name="Varghese N."/>
            <person name="Submissions S."/>
        </authorList>
    </citation>
    <scope>NUCLEOTIDE SEQUENCE [LARGE SCALE GENOMIC DNA]</scope>
    <source>
        <strain evidence="6">DSM 18609</strain>
    </source>
</reference>
<name>A0A1G7AET8_9SPHI</name>
<organism evidence="5 6">
    <name type="scientific">Pedobacter soli</name>
    <dbReference type="NCBI Taxonomy" id="390242"/>
    <lineage>
        <taxon>Bacteria</taxon>
        <taxon>Pseudomonadati</taxon>
        <taxon>Bacteroidota</taxon>
        <taxon>Sphingobacteriia</taxon>
        <taxon>Sphingobacteriales</taxon>
        <taxon>Sphingobacteriaceae</taxon>
        <taxon>Pedobacter</taxon>
    </lineage>
</organism>
<evidence type="ECO:0000313" key="6">
    <source>
        <dbReference type="Proteomes" id="UP000199455"/>
    </source>
</evidence>
<keyword evidence="3" id="KW-0804">Transcription</keyword>
<dbReference type="InterPro" id="IPR010499">
    <property type="entry name" value="AraC_E-bd"/>
</dbReference>
<dbReference type="SUPFAM" id="SSF46689">
    <property type="entry name" value="Homeodomain-like"/>
    <property type="match status" value="2"/>
</dbReference>
<sequence>MINADVANLYCVYNTINLIEQQYDQPISIKAIEAVSNYSYRNIQRIFKYSCGETIGAYQQRLRVENAYKLILYTKESLTTIALKVGFANLASFSKAFKQHFGISPKLAKSGKVQLFRTTNLTPVKAGGTLKPEIVYLPPLKVYYKSTFIQYTNPEIEQLWSDFVKHTFPQRETEYFGIIADEPLIRDELACKYDACASQPAADQKLPSKIIMGGRYAQFLHKGKYDTLDDTYQKIYAGWILDCGLEFSQNPIIERYIKHVDNTEREEEQLTAILLPLK</sequence>
<dbReference type="InterPro" id="IPR011256">
    <property type="entry name" value="Reg_factor_effector_dom_sf"/>
</dbReference>
<dbReference type="Pfam" id="PF12833">
    <property type="entry name" value="HTH_18"/>
    <property type="match status" value="1"/>
</dbReference>
<dbReference type="InterPro" id="IPR018060">
    <property type="entry name" value="HTH_AraC"/>
</dbReference>
<dbReference type="Pfam" id="PF06445">
    <property type="entry name" value="GyrI-like"/>
    <property type="match status" value="1"/>
</dbReference>
<gene>
    <name evidence="5" type="ORF">SAMN04488024_11270</name>
</gene>
<evidence type="ECO:0000256" key="2">
    <source>
        <dbReference type="ARBA" id="ARBA00023125"/>
    </source>
</evidence>
<dbReference type="AlphaFoldDB" id="A0A1G7AET8"/>
<protein>
    <submittedName>
        <fullName evidence="5">Transcriptional regulator, AraC family</fullName>
    </submittedName>
</protein>
<dbReference type="Gene3D" id="3.20.80.10">
    <property type="entry name" value="Regulatory factor, effector binding domain"/>
    <property type="match status" value="1"/>
</dbReference>
<evidence type="ECO:0000313" key="5">
    <source>
        <dbReference type="EMBL" id="SDE13468.1"/>
    </source>
</evidence>
<evidence type="ECO:0000256" key="3">
    <source>
        <dbReference type="ARBA" id="ARBA00023163"/>
    </source>
</evidence>
<accession>A0A1G7AET8</accession>
<keyword evidence="2" id="KW-0238">DNA-binding</keyword>
<dbReference type="PANTHER" id="PTHR40055">
    <property type="entry name" value="TRANSCRIPTIONAL REGULATOR YGIV-RELATED"/>
    <property type="match status" value="1"/>
</dbReference>
<evidence type="ECO:0000259" key="4">
    <source>
        <dbReference type="PROSITE" id="PS01124"/>
    </source>
</evidence>